<dbReference type="OrthoDB" id="72100at2759"/>
<evidence type="ECO:0000313" key="3">
    <source>
        <dbReference type="Proteomes" id="UP000654075"/>
    </source>
</evidence>
<protein>
    <recommendedName>
        <fullName evidence="1">ChrR-like cupin domain-containing protein</fullName>
    </recommendedName>
</protein>
<dbReference type="Pfam" id="PF12973">
    <property type="entry name" value="Cupin_7"/>
    <property type="match status" value="1"/>
</dbReference>
<dbReference type="Proteomes" id="UP000654075">
    <property type="component" value="Unassembled WGS sequence"/>
</dbReference>
<accession>A0A813HHP6</accession>
<feature type="domain" description="ChrR-like cupin" evidence="1">
    <location>
        <begin position="161"/>
        <end position="261"/>
    </location>
</feature>
<proteinExistence type="predicted"/>
<dbReference type="SUPFAM" id="SSF51182">
    <property type="entry name" value="RmlC-like cupins"/>
    <property type="match status" value="2"/>
</dbReference>
<evidence type="ECO:0000259" key="1">
    <source>
        <dbReference type="Pfam" id="PF12973"/>
    </source>
</evidence>
<dbReference type="InterPro" id="IPR014710">
    <property type="entry name" value="RmlC-like_jellyroll"/>
</dbReference>
<name>A0A813HHP6_POLGL</name>
<reference evidence="2" key="1">
    <citation type="submission" date="2021-02" db="EMBL/GenBank/DDBJ databases">
        <authorList>
            <person name="Dougan E. K."/>
            <person name="Rhodes N."/>
            <person name="Thang M."/>
            <person name="Chan C."/>
        </authorList>
    </citation>
    <scope>NUCLEOTIDE SEQUENCE</scope>
</reference>
<dbReference type="AlphaFoldDB" id="A0A813HHP6"/>
<dbReference type="EMBL" id="CAJNNV010031594">
    <property type="protein sequence ID" value="CAE8637015.1"/>
    <property type="molecule type" value="Genomic_DNA"/>
</dbReference>
<dbReference type="InterPro" id="IPR025979">
    <property type="entry name" value="ChrR-like_cupin_dom"/>
</dbReference>
<organism evidence="2 3">
    <name type="scientific">Polarella glacialis</name>
    <name type="common">Dinoflagellate</name>
    <dbReference type="NCBI Taxonomy" id="89957"/>
    <lineage>
        <taxon>Eukaryota</taxon>
        <taxon>Sar</taxon>
        <taxon>Alveolata</taxon>
        <taxon>Dinophyceae</taxon>
        <taxon>Suessiales</taxon>
        <taxon>Suessiaceae</taxon>
        <taxon>Polarella</taxon>
    </lineage>
</organism>
<gene>
    <name evidence="2" type="ORF">PGLA1383_LOCUS52415</name>
</gene>
<dbReference type="InterPro" id="IPR011051">
    <property type="entry name" value="RmlC_Cupin_sf"/>
</dbReference>
<sequence length="387" mass="41556">MAFLMTASAALSLRACRRGKRLAAVSSSFSVVVGAAGYATQGQHLARCRSSGLFLLPPARLCLRAYAAPAATAVGERGLGKEKSAEQPRGIPTSRWARAASVSAAAVAGAVGVAASGTLPEVVCESRPEAMTSAMTEEDVLKSRKAQGWVELNSDKKLSCLVNVDAAPWIETAASGVRRKLLERIGGEVARATTVVEFAANSSFPPHTHGGGEEFIVLKGAWEDEWGTQPQYTYVRNYIGSRHTPTIGKSGCTILVKLRQMCHEHVEPAHSQCDFSPQGSGWQSCTELVGRRRLAVYSSPYEQVAFEQWAPHLTGSVRVPSAGEEVFVVEGSFVDELGEHRAWSWSRNPMKEGEEEGQGLRYRKAGPEGCLLYVKSGHLLSPEVGVS</sequence>
<dbReference type="CDD" id="cd20303">
    <property type="entry name" value="cupin_ChrR_1"/>
    <property type="match status" value="1"/>
</dbReference>
<evidence type="ECO:0000313" key="2">
    <source>
        <dbReference type="EMBL" id="CAE8637015.1"/>
    </source>
</evidence>
<dbReference type="Gene3D" id="2.60.120.10">
    <property type="entry name" value="Jelly Rolls"/>
    <property type="match status" value="1"/>
</dbReference>
<comment type="caution">
    <text evidence="2">The sequence shown here is derived from an EMBL/GenBank/DDBJ whole genome shotgun (WGS) entry which is preliminary data.</text>
</comment>
<keyword evidence="3" id="KW-1185">Reference proteome</keyword>